<evidence type="ECO:0000256" key="1">
    <source>
        <dbReference type="SAM" id="MobiDB-lite"/>
    </source>
</evidence>
<protein>
    <submittedName>
        <fullName evidence="2">Uncharacterized protein</fullName>
    </submittedName>
</protein>
<evidence type="ECO:0000313" key="3">
    <source>
        <dbReference type="Proteomes" id="UP000655208"/>
    </source>
</evidence>
<dbReference type="Gene3D" id="3.30.530.20">
    <property type="match status" value="1"/>
</dbReference>
<dbReference type="EMBL" id="BMNA01000001">
    <property type="protein sequence ID" value="GGL89608.1"/>
    <property type="molecule type" value="Genomic_DNA"/>
</dbReference>
<proteinExistence type="predicted"/>
<evidence type="ECO:0000313" key="2">
    <source>
        <dbReference type="EMBL" id="GGL89608.1"/>
    </source>
</evidence>
<sequence length="131" mass="14374">MNPDPGAAGPADGSVEIAGRRKGQPAPPHIVWRSLTDPHEPGTRPWLSLRDDEVEPVILSATSPVEVVWSSIFPQRPDDRIRFQLAPDGYGTLLTWSLTVAADDLPDAGHVGHARYRLNQLVNAELRYSYG</sequence>
<keyword evidence="3" id="KW-1185">Reference proteome</keyword>
<gene>
    <name evidence="2" type="ORF">GCM10011594_06550</name>
</gene>
<name>A0A917SMR6_9ACTN</name>
<reference evidence="2" key="1">
    <citation type="journal article" date="2014" name="Int. J. Syst. Evol. Microbiol.">
        <title>Complete genome sequence of Corynebacterium casei LMG S-19264T (=DSM 44701T), isolated from a smear-ripened cheese.</title>
        <authorList>
            <consortium name="US DOE Joint Genome Institute (JGI-PGF)"/>
            <person name="Walter F."/>
            <person name="Albersmeier A."/>
            <person name="Kalinowski J."/>
            <person name="Ruckert C."/>
        </authorList>
    </citation>
    <scope>NUCLEOTIDE SEQUENCE</scope>
    <source>
        <strain evidence="2">CGMCC 4.7308</strain>
    </source>
</reference>
<organism evidence="2 3">
    <name type="scientific">Nakamurella endophytica</name>
    <dbReference type="NCBI Taxonomy" id="1748367"/>
    <lineage>
        <taxon>Bacteria</taxon>
        <taxon>Bacillati</taxon>
        <taxon>Actinomycetota</taxon>
        <taxon>Actinomycetes</taxon>
        <taxon>Nakamurellales</taxon>
        <taxon>Nakamurellaceae</taxon>
        <taxon>Nakamurella</taxon>
    </lineage>
</organism>
<accession>A0A917SMR6</accession>
<feature type="region of interest" description="Disordered" evidence="1">
    <location>
        <begin position="1"/>
        <end position="47"/>
    </location>
</feature>
<reference evidence="2" key="2">
    <citation type="submission" date="2020-09" db="EMBL/GenBank/DDBJ databases">
        <authorList>
            <person name="Sun Q."/>
            <person name="Zhou Y."/>
        </authorList>
    </citation>
    <scope>NUCLEOTIDE SEQUENCE</scope>
    <source>
        <strain evidence="2">CGMCC 4.7308</strain>
    </source>
</reference>
<dbReference type="Proteomes" id="UP000655208">
    <property type="component" value="Unassembled WGS sequence"/>
</dbReference>
<dbReference type="AlphaFoldDB" id="A0A917SMR6"/>
<comment type="caution">
    <text evidence="2">The sequence shown here is derived from an EMBL/GenBank/DDBJ whole genome shotgun (WGS) entry which is preliminary data.</text>
</comment>
<dbReference type="RefSeq" id="WP_229673699.1">
    <property type="nucleotide sequence ID" value="NZ_BMNA01000001.1"/>
</dbReference>
<dbReference type="InterPro" id="IPR023393">
    <property type="entry name" value="START-like_dom_sf"/>
</dbReference>
<dbReference type="SUPFAM" id="SSF55961">
    <property type="entry name" value="Bet v1-like"/>
    <property type="match status" value="1"/>
</dbReference>